<dbReference type="Proteomes" id="UP000274033">
    <property type="component" value="Unassembled WGS sequence"/>
</dbReference>
<keyword evidence="4" id="KW-1185">Reference proteome</keyword>
<reference evidence="3 4" key="1">
    <citation type="journal article" date="2013" name="J. Microbiol.">
        <title>Lysinibacillus chungkukjangi sp. nov., isolated from Chungkukjang, Korean fermented soybean food.</title>
        <authorList>
            <person name="Kim S.J."/>
            <person name="Jang Y.H."/>
            <person name="Hamada M."/>
            <person name="Ahn J.H."/>
            <person name="Weon H.Y."/>
            <person name="Suzuki K."/>
            <person name="Whang K.S."/>
            <person name="Kwon S.W."/>
        </authorList>
    </citation>
    <scope>NUCLEOTIDE SEQUENCE [LARGE SCALE GENOMIC DNA]</scope>
    <source>
        <strain evidence="3 4">MCCC 1A12701</strain>
    </source>
</reference>
<dbReference type="InterPro" id="IPR016181">
    <property type="entry name" value="Acyl_CoA_acyltransferase"/>
</dbReference>
<dbReference type="EMBL" id="RRCT01000007">
    <property type="protein sequence ID" value="RQW74852.1"/>
    <property type="molecule type" value="Genomic_DNA"/>
</dbReference>
<name>A0A3N9UQN9_9BACI</name>
<dbReference type="InterPro" id="IPR050769">
    <property type="entry name" value="NAT_camello-type"/>
</dbReference>
<dbReference type="AlphaFoldDB" id="A0A3N9UQN9"/>
<accession>A0A3N9UQN9</accession>
<dbReference type="PANTHER" id="PTHR13947:SF37">
    <property type="entry name" value="LD18367P"/>
    <property type="match status" value="1"/>
</dbReference>
<evidence type="ECO:0000259" key="2">
    <source>
        <dbReference type="PROSITE" id="PS51186"/>
    </source>
</evidence>
<evidence type="ECO:0000313" key="4">
    <source>
        <dbReference type="Proteomes" id="UP000274033"/>
    </source>
</evidence>
<protein>
    <submittedName>
        <fullName evidence="3">GNAT family N-acetyltransferase</fullName>
    </submittedName>
</protein>
<dbReference type="SUPFAM" id="SSF55729">
    <property type="entry name" value="Acyl-CoA N-acyltransferases (Nat)"/>
    <property type="match status" value="1"/>
</dbReference>
<dbReference type="RefSeq" id="WP_124764276.1">
    <property type="nucleotide sequence ID" value="NZ_JAFBDY010000006.1"/>
</dbReference>
<evidence type="ECO:0000313" key="3">
    <source>
        <dbReference type="EMBL" id="RQW74852.1"/>
    </source>
</evidence>
<proteinExistence type="predicted"/>
<dbReference type="PANTHER" id="PTHR13947">
    <property type="entry name" value="GNAT FAMILY N-ACETYLTRANSFERASE"/>
    <property type="match status" value="1"/>
</dbReference>
<sequence>MSLTVEKLQPQDKEGVRELLVKSYLQYQGSYTDPNFWEKYLADIKGAVEDPEVEEIFVAKYNGEIVGSASLYASSDTAYKGSQYGVNYTLLRYLAVSPNHRGLGIARSLLEVGIHYTYEKDEEYMYLFTGEIMTSAIRLYEKFGFERDAEIELNLKPNTRCYRIPSNVLVLEI</sequence>
<dbReference type="PROSITE" id="PS51186">
    <property type="entry name" value="GNAT"/>
    <property type="match status" value="1"/>
</dbReference>
<dbReference type="GO" id="GO:0008080">
    <property type="term" value="F:N-acetyltransferase activity"/>
    <property type="evidence" value="ECO:0007669"/>
    <property type="project" value="InterPro"/>
</dbReference>
<dbReference type="Pfam" id="PF00583">
    <property type="entry name" value="Acetyltransf_1"/>
    <property type="match status" value="1"/>
</dbReference>
<dbReference type="CDD" id="cd04301">
    <property type="entry name" value="NAT_SF"/>
    <property type="match status" value="1"/>
</dbReference>
<keyword evidence="1 3" id="KW-0808">Transferase</keyword>
<dbReference type="Gene3D" id="3.40.630.30">
    <property type="match status" value="1"/>
</dbReference>
<comment type="caution">
    <text evidence="3">The sequence shown here is derived from an EMBL/GenBank/DDBJ whole genome shotgun (WGS) entry which is preliminary data.</text>
</comment>
<dbReference type="InterPro" id="IPR000182">
    <property type="entry name" value="GNAT_dom"/>
</dbReference>
<organism evidence="3 4">
    <name type="scientific">Lysinibacillus composti</name>
    <dbReference type="NCBI Taxonomy" id="720633"/>
    <lineage>
        <taxon>Bacteria</taxon>
        <taxon>Bacillati</taxon>
        <taxon>Bacillota</taxon>
        <taxon>Bacilli</taxon>
        <taxon>Bacillales</taxon>
        <taxon>Bacillaceae</taxon>
        <taxon>Lysinibacillus</taxon>
    </lineage>
</organism>
<evidence type="ECO:0000256" key="1">
    <source>
        <dbReference type="ARBA" id="ARBA00022679"/>
    </source>
</evidence>
<dbReference type="OrthoDB" id="9803233at2"/>
<gene>
    <name evidence="3" type="ORF">EBB45_09655</name>
</gene>
<feature type="domain" description="N-acetyltransferase" evidence="2">
    <location>
        <begin position="3"/>
        <end position="173"/>
    </location>
</feature>